<feature type="transmembrane region" description="Helical" evidence="5">
    <location>
        <begin position="133"/>
        <end position="150"/>
    </location>
</feature>
<dbReference type="OrthoDB" id="6416122at2759"/>
<reference evidence="9 10" key="1">
    <citation type="submission" date="2020-04" db="EMBL/GenBank/DDBJ databases">
        <authorList>
            <person name="Wallbank WR R."/>
            <person name="Pardo Diaz C."/>
            <person name="Kozak K."/>
            <person name="Martin S."/>
            <person name="Jiggins C."/>
            <person name="Moest M."/>
            <person name="Warren A I."/>
            <person name="Byers J.R.P. K."/>
            <person name="Montejo-Kovacevich G."/>
            <person name="Yen C E."/>
        </authorList>
    </citation>
    <scope>NUCLEOTIDE SEQUENCE [LARGE SCALE GENOMIC DNA]</scope>
</reference>
<dbReference type="Proteomes" id="UP000494106">
    <property type="component" value="Unassembled WGS sequence"/>
</dbReference>
<evidence type="ECO:0000256" key="1">
    <source>
        <dbReference type="ARBA" id="ARBA00004141"/>
    </source>
</evidence>
<dbReference type="PANTHER" id="PTHR20952:SF0">
    <property type="entry name" value="ADP-RIBOSYLATION FACTOR-LIKE PROTEIN 6-INTERACTING PROTEIN 1"/>
    <property type="match status" value="1"/>
</dbReference>
<organism evidence="8 9">
    <name type="scientific">Arctia plantaginis</name>
    <name type="common">Wood tiger moth</name>
    <name type="synonym">Phalaena plantaginis</name>
    <dbReference type="NCBI Taxonomy" id="874455"/>
    <lineage>
        <taxon>Eukaryota</taxon>
        <taxon>Metazoa</taxon>
        <taxon>Ecdysozoa</taxon>
        <taxon>Arthropoda</taxon>
        <taxon>Hexapoda</taxon>
        <taxon>Insecta</taxon>
        <taxon>Pterygota</taxon>
        <taxon>Neoptera</taxon>
        <taxon>Endopterygota</taxon>
        <taxon>Lepidoptera</taxon>
        <taxon>Glossata</taxon>
        <taxon>Ditrysia</taxon>
        <taxon>Noctuoidea</taxon>
        <taxon>Erebidae</taxon>
        <taxon>Arctiinae</taxon>
        <taxon>Arctia</taxon>
    </lineage>
</organism>
<evidence type="ECO:0000313" key="8">
    <source>
        <dbReference type="EMBL" id="CAB3255275.1"/>
    </source>
</evidence>
<dbReference type="PANTHER" id="PTHR20952">
    <property type="entry name" value="ADP-RIBOSYLATION-LIKE FACTOR 6-INTERACTING PROTEIN"/>
    <property type="match status" value="1"/>
</dbReference>
<feature type="transmembrane region" description="Helical" evidence="5">
    <location>
        <begin position="66"/>
        <end position="90"/>
    </location>
</feature>
<feature type="domain" description="RETREG1-3/ARL6IP-like N-terminal reticulon-homology" evidence="6">
    <location>
        <begin position="26"/>
        <end position="180"/>
    </location>
</feature>
<comment type="caution">
    <text evidence="8">The sequence shown here is derived from an EMBL/GenBank/DDBJ whole genome shotgun (WGS) entry which is preliminary data.</text>
</comment>
<dbReference type="EMBL" id="CADEBC010000574">
    <property type="protein sequence ID" value="CAB3255275.1"/>
    <property type="molecule type" value="Genomic_DNA"/>
</dbReference>
<feature type="transmembrane region" description="Helical" evidence="5">
    <location>
        <begin position="41"/>
        <end position="60"/>
    </location>
</feature>
<evidence type="ECO:0000313" key="7">
    <source>
        <dbReference type="EMBL" id="CAB3228628.1"/>
    </source>
</evidence>
<evidence type="ECO:0000256" key="2">
    <source>
        <dbReference type="ARBA" id="ARBA00022692"/>
    </source>
</evidence>
<protein>
    <recommendedName>
        <fullName evidence="6">RETREG1-3/ARL6IP-like N-terminal reticulon-homology domain-containing protein</fullName>
    </recommendedName>
</protein>
<keyword evidence="3 5" id="KW-1133">Transmembrane helix</keyword>
<dbReference type="GO" id="GO:0005783">
    <property type="term" value="C:endoplasmic reticulum"/>
    <property type="evidence" value="ECO:0007669"/>
    <property type="project" value="UniProtKB-ARBA"/>
</dbReference>
<evidence type="ECO:0000256" key="4">
    <source>
        <dbReference type="ARBA" id="ARBA00023136"/>
    </source>
</evidence>
<evidence type="ECO:0000259" key="6">
    <source>
        <dbReference type="Pfam" id="PF24456"/>
    </source>
</evidence>
<keyword evidence="9" id="KW-1185">Reference proteome</keyword>
<sequence>MAESTIVQNQEHQVKKLKRFLEGWRMAILPLKSVILWEQQWHPCAIVGSVSILFLIIWLLDLNSIATLAVIGLILNLIDFSVPVICNSLYGPSSWTGQHEKMFEDICKNMVASYNKGLQNIRMFYSLRETSPCMYYIISITVLCTLAWIASSMNNIFLVYLLSIVMVLWPGLRSKGIFNMILSLVNMAPKAAFLKSE</sequence>
<dbReference type="InterPro" id="IPR057282">
    <property type="entry name" value="RETREG1-3-like_RHD"/>
</dbReference>
<accession>A0A8S1B6M9</accession>
<feature type="transmembrane region" description="Helical" evidence="5">
    <location>
        <begin position="156"/>
        <end position="172"/>
    </location>
</feature>
<comment type="subcellular location">
    <subcellularLocation>
        <location evidence="1">Membrane</location>
        <topology evidence="1">Multi-pass membrane protein</topology>
    </subcellularLocation>
</comment>
<evidence type="ECO:0000256" key="3">
    <source>
        <dbReference type="ARBA" id="ARBA00022989"/>
    </source>
</evidence>
<dbReference type="Pfam" id="PF24456">
    <property type="entry name" value="RHD_RETREG1-3"/>
    <property type="match status" value="1"/>
</dbReference>
<evidence type="ECO:0000313" key="9">
    <source>
        <dbReference type="Proteomes" id="UP000494106"/>
    </source>
</evidence>
<dbReference type="InterPro" id="IPR052114">
    <property type="entry name" value="ER_autophagy_membrane_reg"/>
</dbReference>
<proteinExistence type="predicted"/>
<dbReference type="EMBL" id="CADEBD010000283">
    <property type="protein sequence ID" value="CAB3228628.1"/>
    <property type="molecule type" value="Genomic_DNA"/>
</dbReference>
<evidence type="ECO:0000313" key="10">
    <source>
        <dbReference type="Proteomes" id="UP000494256"/>
    </source>
</evidence>
<dbReference type="AlphaFoldDB" id="A0A8S1B6M9"/>
<name>A0A8S1B6M9_ARCPL</name>
<evidence type="ECO:0000256" key="5">
    <source>
        <dbReference type="SAM" id="Phobius"/>
    </source>
</evidence>
<keyword evidence="2 5" id="KW-0812">Transmembrane</keyword>
<dbReference type="Proteomes" id="UP000494256">
    <property type="component" value="Unassembled WGS sequence"/>
</dbReference>
<dbReference type="GO" id="GO:0016020">
    <property type="term" value="C:membrane"/>
    <property type="evidence" value="ECO:0007669"/>
    <property type="project" value="UniProtKB-SubCell"/>
</dbReference>
<gene>
    <name evidence="8" type="ORF">APLA_LOCUS14820</name>
    <name evidence="7" type="ORF">APLA_LOCUS3602</name>
</gene>
<keyword evidence="4 5" id="KW-0472">Membrane</keyword>